<dbReference type="OrthoDB" id="685197at2759"/>
<evidence type="ECO:0000259" key="9">
    <source>
        <dbReference type="Pfam" id="PF04535"/>
    </source>
</evidence>
<evidence type="ECO:0000256" key="7">
    <source>
        <dbReference type="ARBA" id="ARBA00023136"/>
    </source>
</evidence>
<feature type="transmembrane region" description="Helical" evidence="8">
    <location>
        <begin position="96"/>
        <end position="116"/>
    </location>
</feature>
<comment type="caution">
    <text evidence="10">The sequence shown here is derived from an EMBL/GenBank/DDBJ whole genome shotgun (WGS) entry which is preliminary data.</text>
</comment>
<evidence type="ECO:0000256" key="8">
    <source>
        <dbReference type="RuleBase" id="RU361233"/>
    </source>
</evidence>
<keyword evidence="11" id="KW-1185">Reference proteome</keyword>
<evidence type="ECO:0000256" key="6">
    <source>
        <dbReference type="ARBA" id="ARBA00022989"/>
    </source>
</evidence>
<dbReference type="PANTHER" id="PTHR33573:SF17">
    <property type="entry name" value="CASP-LIKE PROTEIN 4D1"/>
    <property type="match status" value="1"/>
</dbReference>
<evidence type="ECO:0000313" key="10">
    <source>
        <dbReference type="EMBL" id="CAA2975087.1"/>
    </source>
</evidence>
<protein>
    <recommendedName>
        <fullName evidence="8">CASP-like protein</fullName>
    </recommendedName>
</protein>
<evidence type="ECO:0000256" key="3">
    <source>
        <dbReference type="ARBA" id="ARBA00011489"/>
    </source>
</evidence>
<feature type="transmembrane region" description="Helical" evidence="8">
    <location>
        <begin position="48"/>
        <end position="75"/>
    </location>
</feature>
<evidence type="ECO:0000256" key="4">
    <source>
        <dbReference type="ARBA" id="ARBA00022475"/>
    </source>
</evidence>
<dbReference type="InterPro" id="IPR006702">
    <property type="entry name" value="CASP_dom"/>
</dbReference>
<comment type="similarity">
    <text evidence="2 8">Belongs to the Casparian strip membrane proteins (CASP) family.</text>
</comment>
<keyword evidence="4 8" id="KW-1003">Cell membrane</keyword>
<evidence type="ECO:0000256" key="1">
    <source>
        <dbReference type="ARBA" id="ARBA00004651"/>
    </source>
</evidence>
<organism evidence="10 11">
    <name type="scientific">Olea europaea subsp. europaea</name>
    <dbReference type="NCBI Taxonomy" id="158383"/>
    <lineage>
        <taxon>Eukaryota</taxon>
        <taxon>Viridiplantae</taxon>
        <taxon>Streptophyta</taxon>
        <taxon>Embryophyta</taxon>
        <taxon>Tracheophyta</taxon>
        <taxon>Spermatophyta</taxon>
        <taxon>Magnoliopsida</taxon>
        <taxon>eudicotyledons</taxon>
        <taxon>Gunneridae</taxon>
        <taxon>Pentapetalae</taxon>
        <taxon>asterids</taxon>
        <taxon>lamiids</taxon>
        <taxon>Lamiales</taxon>
        <taxon>Oleaceae</taxon>
        <taxon>Oleeae</taxon>
        <taxon>Olea</taxon>
    </lineage>
</organism>
<keyword evidence="7 8" id="KW-0472">Membrane</keyword>
<keyword evidence="5 8" id="KW-0812">Transmembrane</keyword>
<feature type="domain" description="Casparian strip membrane protein" evidence="9">
    <location>
        <begin position="6"/>
        <end position="138"/>
    </location>
</feature>
<evidence type="ECO:0000256" key="5">
    <source>
        <dbReference type="ARBA" id="ARBA00022692"/>
    </source>
</evidence>
<sequence length="159" mass="17555">MASKAIRNGVLILRIFTLLALAASIALMALNYFDNVDGSEAKFMDLVAYSYVVTTAGIGFVYTLIQIPFAIYNVIKEKRLIPNGWLKVFDFYGDKVVALLLATGVGVGFEMMRVSGGGSKKFYDRGNISTGLLFVGFIYMAFLSIFSSIRFSSKKGYFK</sequence>
<name>A0A8S0R6I5_OLEEU</name>
<comment type="subunit">
    <text evidence="3 8">Homodimer and heterodimers.</text>
</comment>
<dbReference type="PANTHER" id="PTHR33573">
    <property type="entry name" value="CASP-LIKE PROTEIN 4A4"/>
    <property type="match status" value="1"/>
</dbReference>
<accession>A0A8S0R6I5</accession>
<keyword evidence="6 8" id="KW-1133">Transmembrane helix</keyword>
<feature type="transmembrane region" description="Helical" evidence="8">
    <location>
        <begin position="128"/>
        <end position="149"/>
    </location>
</feature>
<comment type="subcellular location">
    <subcellularLocation>
        <location evidence="1 8">Cell membrane</location>
        <topology evidence="1 8">Multi-pass membrane protein</topology>
    </subcellularLocation>
</comment>
<evidence type="ECO:0000313" key="11">
    <source>
        <dbReference type="Proteomes" id="UP000594638"/>
    </source>
</evidence>
<dbReference type="Pfam" id="PF04535">
    <property type="entry name" value="CASP_dom"/>
    <property type="match status" value="1"/>
</dbReference>
<dbReference type="GO" id="GO:0005886">
    <property type="term" value="C:plasma membrane"/>
    <property type="evidence" value="ECO:0007669"/>
    <property type="project" value="UniProtKB-SubCell"/>
</dbReference>
<dbReference type="Proteomes" id="UP000594638">
    <property type="component" value="Unassembled WGS sequence"/>
</dbReference>
<dbReference type="Gramene" id="OE9A031287T1">
    <property type="protein sequence ID" value="OE9A031287C1"/>
    <property type="gene ID" value="OE9A031287"/>
</dbReference>
<proteinExistence type="inferred from homology"/>
<evidence type="ECO:0000256" key="2">
    <source>
        <dbReference type="ARBA" id="ARBA00007651"/>
    </source>
</evidence>
<reference evidence="10 11" key="1">
    <citation type="submission" date="2019-12" db="EMBL/GenBank/DDBJ databases">
        <authorList>
            <person name="Alioto T."/>
            <person name="Alioto T."/>
            <person name="Gomez Garrido J."/>
        </authorList>
    </citation>
    <scope>NUCLEOTIDE SEQUENCE [LARGE SCALE GENOMIC DNA]</scope>
</reference>
<dbReference type="EMBL" id="CACTIH010002226">
    <property type="protein sequence ID" value="CAA2975087.1"/>
    <property type="molecule type" value="Genomic_DNA"/>
</dbReference>
<feature type="transmembrane region" description="Helical" evidence="8">
    <location>
        <begin position="12"/>
        <end position="33"/>
    </location>
</feature>
<gene>
    <name evidence="10" type="ORF">OLEA9_A031287</name>
</gene>
<dbReference type="AlphaFoldDB" id="A0A8S0R6I5"/>